<dbReference type="Pfam" id="PF01297">
    <property type="entry name" value="ZnuA"/>
    <property type="match status" value="1"/>
</dbReference>
<name>A0A8J8MDR8_9FIRM</name>
<dbReference type="PANTHER" id="PTHR42953:SF3">
    <property type="entry name" value="HIGH-AFFINITY ZINC UPTAKE SYSTEM PROTEIN ZNUA"/>
    <property type="match status" value="1"/>
</dbReference>
<dbReference type="RefSeq" id="WP_212691258.1">
    <property type="nucleotide sequence ID" value="NZ_CP058561.1"/>
</dbReference>
<organism evidence="5 6">
    <name type="scientific">Vallitalea guaymasensis</name>
    <dbReference type="NCBI Taxonomy" id="1185412"/>
    <lineage>
        <taxon>Bacteria</taxon>
        <taxon>Bacillati</taxon>
        <taxon>Bacillota</taxon>
        <taxon>Clostridia</taxon>
        <taxon>Lachnospirales</taxon>
        <taxon>Vallitaleaceae</taxon>
        <taxon>Vallitalea</taxon>
    </lineage>
</organism>
<evidence type="ECO:0000313" key="6">
    <source>
        <dbReference type="Proteomes" id="UP000677305"/>
    </source>
</evidence>
<protein>
    <submittedName>
        <fullName evidence="5">Zinc ABC transporter substrate-binding protein</fullName>
    </submittedName>
</protein>
<dbReference type="SUPFAM" id="SSF53807">
    <property type="entry name" value="Helical backbone' metal receptor"/>
    <property type="match status" value="1"/>
</dbReference>
<dbReference type="GO" id="GO:0046872">
    <property type="term" value="F:metal ion binding"/>
    <property type="evidence" value="ECO:0007669"/>
    <property type="project" value="InterPro"/>
</dbReference>
<proteinExistence type="inferred from homology"/>
<dbReference type="AlphaFoldDB" id="A0A8J8MDR8"/>
<dbReference type="InterPro" id="IPR050492">
    <property type="entry name" value="Bact_metal-bind_prot9"/>
</dbReference>
<dbReference type="KEGG" id="vgu:HYG85_20560"/>
<dbReference type="PROSITE" id="PS51257">
    <property type="entry name" value="PROKAR_LIPOPROTEIN"/>
    <property type="match status" value="1"/>
</dbReference>
<dbReference type="EMBL" id="CP058561">
    <property type="protein sequence ID" value="QUH31184.1"/>
    <property type="molecule type" value="Genomic_DNA"/>
</dbReference>
<evidence type="ECO:0000256" key="3">
    <source>
        <dbReference type="ARBA" id="ARBA00022729"/>
    </source>
</evidence>
<keyword evidence="2" id="KW-0813">Transport</keyword>
<sequence>MKRRLLLLASIVLILSGCSGKSVDNNKINIGVSIGPEEAFVNAVLGDKGTVTTVIPSGFSPANYQPSPKELEHISDADLYFTIGVAAENNILPKVVSNKTEVISLKDASEKQYPILYLDNHSHEHEHEETTEHEEEETSKVIDPHIWMSPKRVIVMINTIRDSLSDIDPENKDYYDDNAAKYIAELEELDIYIEETLKNSNIDNFIIYHPSLGYFANDYGLNMMVIEEDGKTATIETMTNVINFAKEHDIKVVFYQQEFDSKQATVIADEINGKVISLDILSKEYIDNYKKIVDTFVSSY</sequence>
<dbReference type="Gene3D" id="3.40.50.1980">
    <property type="entry name" value="Nitrogenase molybdenum iron protein domain"/>
    <property type="match status" value="2"/>
</dbReference>
<keyword evidence="3 4" id="KW-0732">Signal</keyword>
<feature type="signal peptide" evidence="4">
    <location>
        <begin position="1"/>
        <end position="21"/>
    </location>
</feature>
<evidence type="ECO:0000256" key="4">
    <source>
        <dbReference type="SAM" id="SignalP"/>
    </source>
</evidence>
<reference evidence="5 6" key="1">
    <citation type="submission" date="2020-07" db="EMBL/GenBank/DDBJ databases">
        <title>Vallitalea guaymasensis genome.</title>
        <authorList>
            <person name="Postec A."/>
        </authorList>
    </citation>
    <scope>NUCLEOTIDE SEQUENCE [LARGE SCALE GENOMIC DNA]</scope>
    <source>
        <strain evidence="5 6">Ra1766G1</strain>
    </source>
</reference>
<comment type="similarity">
    <text evidence="1">Belongs to the bacterial solute-binding protein 9 family.</text>
</comment>
<accession>A0A8J8MDR8</accession>
<dbReference type="GO" id="GO:0030001">
    <property type="term" value="P:metal ion transport"/>
    <property type="evidence" value="ECO:0007669"/>
    <property type="project" value="InterPro"/>
</dbReference>
<evidence type="ECO:0000313" key="5">
    <source>
        <dbReference type="EMBL" id="QUH31184.1"/>
    </source>
</evidence>
<feature type="chain" id="PRO_5038439104" evidence="4">
    <location>
        <begin position="22"/>
        <end position="300"/>
    </location>
</feature>
<dbReference type="InterPro" id="IPR006127">
    <property type="entry name" value="ZnuA-like"/>
</dbReference>
<gene>
    <name evidence="5" type="ORF">HYG85_20560</name>
</gene>
<dbReference type="Proteomes" id="UP000677305">
    <property type="component" value="Chromosome"/>
</dbReference>
<evidence type="ECO:0000256" key="2">
    <source>
        <dbReference type="ARBA" id="ARBA00022448"/>
    </source>
</evidence>
<keyword evidence="6" id="KW-1185">Reference proteome</keyword>
<evidence type="ECO:0000256" key="1">
    <source>
        <dbReference type="ARBA" id="ARBA00011028"/>
    </source>
</evidence>
<dbReference type="PANTHER" id="PTHR42953">
    <property type="entry name" value="HIGH-AFFINITY ZINC UPTAKE SYSTEM PROTEIN ZNUA-RELATED"/>
    <property type="match status" value="1"/>
</dbReference>